<dbReference type="Proteomes" id="UP000054477">
    <property type="component" value="Unassembled WGS sequence"/>
</dbReference>
<keyword evidence="3" id="KW-1185">Reference proteome</keyword>
<gene>
    <name evidence="2" type="ORF">K443DRAFT_125932</name>
</gene>
<dbReference type="AlphaFoldDB" id="A0A0C9WV44"/>
<dbReference type="EMBL" id="KN838907">
    <property type="protein sequence ID" value="KIJ92463.1"/>
    <property type="molecule type" value="Genomic_DNA"/>
</dbReference>
<organism evidence="2 3">
    <name type="scientific">Laccaria amethystina LaAM-08-1</name>
    <dbReference type="NCBI Taxonomy" id="1095629"/>
    <lineage>
        <taxon>Eukaryota</taxon>
        <taxon>Fungi</taxon>
        <taxon>Dikarya</taxon>
        <taxon>Basidiomycota</taxon>
        <taxon>Agaricomycotina</taxon>
        <taxon>Agaricomycetes</taxon>
        <taxon>Agaricomycetidae</taxon>
        <taxon>Agaricales</taxon>
        <taxon>Agaricineae</taxon>
        <taxon>Hydnangiaceae</taxon>
        <taxon>Laccaria</taxon>
    </lineage>
</organism>
<feature type="region of interest" description="Disordered" evidence="1">
    <location>
        <begin position="44"/>
        <end position="88"/>
    </location>
</feature>
<name>A0A0C9WV44_9AGAR</name>
<evidence type="ECO:0000313" key="2">
    <source>
        <dbReference type="EMBL" id="KIJ92463.1"/>
    </source>
</evidence>
<accession>A0A0C9WV44</accession>
<sequence length="107" mass="11948">MSGRKQWWAKRHTDESMRAHIGTDHRRLTSPLWGRNVWRRRFRTGMRNGVTTRGKGNIDMKSCQGRGRDDHDSNAVDGGGLVDGGGADDKVVEGLSRLIGAIGKRLH</sequence>
<dbReference type="HOGENOM" id="CLU_2210474_0_0_1"/>
<reference evidence="2 3" key="1">
    <citation type="submission" date="2014-04" db="EMBL/GenBank/DDBJ databases">
        <authorList>
            <consortium name="DOE Joint Genome Institute"/>
            <person name="Kuo A."/>
            <person name="Kohler A."/>
            <person name="Nagy L.G."/>
            <person name="Floudas D."/>
            <person name="Copeland A."/>
            <person name="Barry K.W."/>
            <person name="Cichocki N."/>
            <person name="Veneault-Fourrey C."/>
            <person name="LaButti K."/>
            <person name="Lindquist E.A."/>
            <person name="Lipzen A."/>
            <person name="Lundell T."/>
            <person name="Morin E."/>
            <person name="Murat C."/>
            <person name="Sun H."/>
            <person name="Tunlid A."/>
            <person name="Henrissat B."/>
            <person name="Grigoriev I.V."/>
            <person name="Hibbett D.S."/>
            <person name="Martin F."/>
            <person name="Nordberg H.P."/>
            <person name="Cantor M.N."/>
            <person name="Hua S.X."/>
        </authorList>
    </citation>
    <scope>NUCLEOTIDE SEQUENCE [LARGE SCALE GENOMIC DNA]</scope>
    <source>
        <strain evidence="2 3">LaAM-08-1</strain>
    </source>
</reference>
<protein>
    <submittedName>
        <fullName evidence="2">Uncharacterized protein</fullName>
    </submittedName>
</protein>
<reference evidence="3" key="2">
    <citation type="submission" date="2015-01" db="EMBL/GenBank/DDBJ databases">
        <title>Evolutionary Origins and Diversification of the Mycorrhizal Mutualists.</title>
        <authorList>
            <consortium name="DOE Joint Genome Institute"/>
            <consortium name="Mycorrhizal Genomics Consortium"/>
            <person name="Kohler A."/>
            <person name="Kuo A."/>
            <person name="Nagy L.G."/>
            <person name="Floudas D."/>
            <person name="Copeland A."/>
            <person name="Barry K.W."/>
            <person name="Cichocki N."/>
            <person name="Veneault-Fourrey C."/>
            <person name="LaButti K."/>
            <person name="Lindquist E.A."/>
            <person name="Lipzen A."/>
            <person name="Lundell T."/>
            <person name="Morin E."/>
            <person name="Murat C."/>
            <person name="Riley R."/>
            <person name="Ohm R."/>
            <person name="Sun H."/>
            <person name="Tunlid A."/>
            <person name="Henrissat B."/>
            <person name="Grigoriev I.V."/>
            <person name="Hibbett D.S."/>
            <person name="Martin F."/>
        </authorList>
    </citation>
    <scope>NUCLEOTIDE SEQUENCE [LARGE SCALE GENOMIC DNA]</scope>
    <source>
        <strain evidence="3">LaAM-08-1</strain>
    </source>
</reference>
<evidence type="ECO:0000313" key="3">
    <source>
        <dbReference type="Proteomes" id="UP000054477"/>
    </source>
</evidence>
<proteinExistence type="predicted"/>
<evidence type="ECO:0000256" key="1">
    <source>
        <dbReference type="SAM" id="MobiDB-lite"/>
    </source>
</evidence>